<evidence type="ECO:0000259" key="2">
    <source>
        <dbReference type="Pfam" id="PF20493"/>
    </source>
</evidence>
<feature type="signal peptide" evidence="1">
    <location>
        <begin position="1"/>
        <end position="19"/>
    </location>
</feature>
<feature type="chain" id="PRO_5042828385" description="WD-like domain-containing protein" evidence="1">
    <location>
        <begin position="20"/>
        <end position="179"/>
    </location>
</feature>
<dbReference type="Pfam" id="PF20493">
    <property type="entry name" value="WD-like_fungi"/>
    <property type="match status" value="1"/>
</dbReference>
<organism evidence="3 4">
    <name type="scientific">Parachaetomium inaequale</name>
    <dbReference type="NCBI Taxonomy" id="2588326"/>
    <lineage>
        <taxon>Eukaryota</taxon>
        <taxon>Fungi</taxon>
        <taxon>Dikarya</taxon>
        <taxon>Ascomycota</taxon>
        <taxon>Pezizomycotina</taxon>
        <taxon>Sordariomycetes</taxon>
        <taxon>Sordariomycetidae</taxon>
        <taxon>Sordariales</taxon>
        <taxon>Chaetomiaceae</taxon>
        <taxon>Parachaetomium</taxon>
    </lineage>
</organism>
<keyword evidence="1" id="KW-0732">Signal</keyword>
<sequence>MQLKTLTLAALLAAVQVSALPSPITNAPNTAEHGLIILSTTFHDDGGVETVYGADPAFTNTTASPSSPLTRRCGSNTIHCSGSNVPALNTCQDLVARIRTSSNVLNSSPRSICLSRSGRSCCISWATDIGAVHESDLWSAAKKTMDQCVPEGNSGRATDVLINGRCLDQCLSDRATHCT</sequence>
<evidence type="ECO:0000313" key="3">
    <source>
        <dbReference type="EMBL" id="KAK4039415.1"/>
    </source>
</evidence>
<dbReference type="InterPro" id="IPR046925">
    <property type="entry name" value="WD-like_fungi"/>
</dbReference>
<keyword evidence="4" id="KW-1185">Reference proteome</keyword>
<gene>
    <name evidence="3" type="ORF">C8A01DRAFT_36625</name>
</gene>
<accession>A0AAN6PIY9</accession>
<proteinExistence type="predicted"/>
<dbReference type="EMBL" id="MU854401">
    <property type="protein sequence ID" value="KAK4039415.1"/>
    <property type="molecule type" value="Genomic_DNA"/>
</dbReference>
<name>A0AAN6PIY9_9PEZI</name>
<dbReference type="AlphaFoldDB" id="A0AAN6PIY9"/>
<comment type="caution">
    <text evidence="3">The sequence shown here is derived from an EMBL/GenBank/DDBJ whole genome shotgun (WGS) entry which is preliminary data.</text>
</comment>
<evidence type="ECO:0000256" key="1">
    <source>
        <dbReference type="SAM" id="SignalP"/>
    </source>
</evidence>
<protein>
    <recommendedName>
        <fullName evidence="2">WD-like domain-containing protein</fullName>
    </recommendedName>
</protein>
<evidence type="ECO:0000313" key="4">
    <source>
        <dbReference type="Proteomes" id="UP001303115"/>
    </source>
</evidence>
<dbReference type="Proteomes" id="UP001303115">
    <property type="component" value="Unassembled WGS sequence"/>
</dbReference>
<reference evidence="4" key="1">
    <citation type="journal article" date="2023" name="Mol. Phylogenet. Evol.">
        <title>Genome-scale phylogeny and comparative genomics of the fungal order Sordariales.</title>
        <authorList>
            <person name="Hensen N."/>
            <person name="Bonometti L."/>
            <person name="Westerberg I."/>
            <person name="Brannstrom I.O."/>
            <person name="Guillou S."/>
            <person name="Cros-Aarteil S."/>
            <person name="Calhoun S."/>
            <person name="Haridas S."/>
            <person name="Kuo A."/>
            <person name="Mondo S."/>
            <person name="Pangilinan J."/>
            <person name="Riley R."/>
            <person name="LaButti K."/>
            <person name="Andreopoulos B."/>
            <person name="Lipzen A."/>
            <person name="Chen C."/>
            <person name="Yan M."/>
            <person name="Daum C."/>
            <person name="Ng V."/>
            <person name="Clum A."/>
            <person name="Steindorff A."/>
            <person name="Ohm R.A."/>
            <person name="Martin F."/>
            <person name="Silar P."/>
            <person name="Natvig D.O."/>
            <person name="Lalanne C."/>
            <person name="Gautier V."/>
            <person name="Ament-Velasquez S.L."/>
            <person name="Kruys A."/>
            <person name="Hutchinson M.I."/>
            <person name="Powell A.J."/>
            <person name="Barry K."/>
            <person name="Miller A.N."/>
            <person name="Grigoriev I.V."/>
            <person name="Debuchy R."/>
            <person name="Gladieux P."/>
            <person name="Hiltunen Thoren M."/>
            <person name="Johannesson H."/>
        </authorList>
    </citation>
    <scope>NUCLEOTIDE SEQUENCE [LARGE SCALE GENOMIC DNA]</scope>
    <source>
        <strain evidence="4">CBS 284.82</strain>
    </source>
</reference>
<feature type="domain" description="WD-like" evidence="2">
    <location>
        <begin position="70"/>
        <end position="178"/>
    </location>
</feature>